<protein>
    <submittedName>
        <fullName evidence="1">Carbohydrate ABC transporter permease</fullName>
    </submittedName>
</protein>
<organism evidence="1 2">
    <name type="scientific">Vallitalea maricola</name>
    <dbReference type="NCBI Taxonomy" id="3074433"/>
    <lineage>
        <taxon>Bacteria</taxon>
        <taxon>Bacillati</taxon>
        <taxon>Bacillota</taxon>
        <taxon>Clostridia</taxon>
        <taxon>Lachnospirales</taxon>
        <taxon>Vallitaleaceae</taxon>
        <taxon>Vallitalea</taxon>
    </lineage>
</organism>
<evidence type="ECO:0000313" key="1">
    <source>
        <dbReference type="EMBL" id="GMQ64044.1"/>
    </source>
</evidence>
<proteinExistence type="predicted"/>
<accession>A0ACB5UNC7</accession>
<gene>
    <name evidence="1" type="ORF">AN2V17_32810</name>
</gene>
<name>A0ACB5UNC7_9FIRM</name>
<comment type="caution">
    <text evidence="1">The sequence shown here is derived from an EMBL/GenBank/DDBJ whole genome shotgun (WGS) entry which is preliminary data.</text>
</comment>
<dbReference type="EMBL" id="BTPU01000060">
    <property type="protein sequence ID" value="GMQ64044.1"/>
    <property type="molecule type" value="Genomic_DNA"/>
</dbReference>
<reference evidence="1" key="1">
    <citation type="submission" date="2023-09" db="EMBL/GenBank/DDBJ databases">
        <title>Vallitalea sediminicola and Vallitalea maricola sp. nov., anaerobic bacteria isolated from marine sediment.</title>
        <authorList>
            <person name="Hirano S."/>
            <person name="Maeda A."/>
            <person name="Terahara T."/>
            <person name="Mori K."/>
            <person name="Hamada M."/>
            <person name="Matsumoto R."/>
            <person name="Kobayashi T."/>
        </authorList>
    </citation>
    <scope>NUCLEOTIDE SEQUENCE</scope>
    <source>
        <strain evidence="1">AN17-2</strain>
    </source>
</reference>
<sequence>MKSKSKDNKKINVGNVVTRLILIIASILVVYPIFWAFATSFKTNREFLTSPWKLPSGLHWENYTNALVKGHMGSYFMNSIGITIIAIVVLLALAVPAAYALSRFDFKFNKLISLVFMGGLFVSGSYTVVPLFTLMNKMHLLNNRLMLAILYSVTTLPFNIYLLSGFFKGISKEYEAAASIDGCGYFRTLYSVIVPMAKPGMVTVLMFAFMSYWNEYILAFTMIRDDTKKTLSVGLKNLMEVQKYATDWGAMFAGLVLVMLPTMIFYMAVQKKLTGGLSLGGLKG</sequence>
<keyword evidence="2" id="KW-1185">Reference proteome</keyword>
<evidence type="ECO:0000313" key="2">
    <source>
        <dbReference type="Proteomes" id="UP001374599"/>
    </source>
</evidence>
<dbReference type="Proteomes" id="UP001374599">
    <property type="component" value="Unassembled WGS sequence"/>
</dbReference>